<feature type="compositionally biased region" description="Pro residues" evidence="1">
    <location>
        <begin position="29"/>
        <end position="41"/>
    </location>
</feature>
<dbReference type="AlphaFoldDB" id="A0A2R8ZMH0"/>
<dbReference type="GeneTree" id="ENSGT00530000068668"/>
<feature type="compositionally biased region" description="Polar residues" evidence="1">
    <location>
        <begin position="43"/>
        <end position="56"/>
    </location>
</feature>
<reference evidence="2" key="3">
    <citation type="submission" date="2025-09" db="UniProtKB">
        <authorList>
            <consortium name="Ensembl"/>
        </authorList>
    </citation>
    <scope>IDENTIFICATION</scope>
</reference>
<evidence type="ECO:0000256" key="1">
    <source>
        <dbReference type="SAM" id="MobiDB-lite"/>
    </source>
</evidence>
<keyword evidence="3" id="KW-1185">Reference proteome</keyword>
<feature type="region of interest" description="Disordered" evidence="1">
    <location>
        <begin position="1"/>
        <end position="70"/>
    </location>
</feature>
<dbReference type="EMBL" id="AJFE02057837">
    <property type="status" value="NOT_ANNOTATED_CDS"/>
    <property type="molecule type" value="Genomic_DNA"/>
</dbReference>
<dbReference type="Proteomes" id="UP000240080">
    <property type="component" value="Chromosome 9"/>
</dbReference>
<name>A0A2R8ZMH0_PANPA</name>
<reference evidence="2" key="2">
    <citation type="submission" date="2025-08" db="UniProtKB">
        <authorList>
            <consortium name="Ensembl"/>
        </authorList>
    </citation>
    <scope>IDENTIFICATION</scope>
</reference>
<reference evidence="2 3" key="1">
    <citation type="journal article" date="2012" name="Nature">
        <title>The bonobo genome compared with the chimpanzee and human genomes.</title>
        <authorList>
            <person name="Prufer K."/>
            <person name="Munch K."/>
            <person name="Hellmann I."/>
            <person name="Akagi K."/>
            <person name="Miller J.R."/>
            <person name="Walenz B."/>
            <person name="Koren S."/>
            <person name="Sutton G."/>
            <person name="Kodira C."/>
            <person name="Winer R."/>
            <person name="Knight J.R."/>
            <person name="Mullikin J.C."/>
            <person name="Meader S.J."/>
            <person name="Ponting C.P."/>
            <person name="Lunter G."/>
            <person name="Higashino S."/>
            <person name="Hobolth A."/>
            <person name="Dutheil J."/>
            <person name="Karakoc E."/>
            <person name="Alkan C."/>
            <person name="Sajjadian S."/>
            <person name="Catacchio C.R."/>
            <person name="Ventura M."/>
            <person name="Marques-Bonet T."/>
            <person name="Eichler E.E."/>
            <person name="Andre C."/>
            <person name="Atencia R."/>
            <person name="Mugisha L."/>
            <person name="Junhold J."/>
            <person name="Patterson N."/>
            <person name="Siebauer M."/>
            <person name="Good J.M."/>
            <person name="Fischer A."/>
            <person name="Ptak S.E."/>
            <person name="Lachmann M."/>
            <person name="Symer D.E."/>
            <person name="Mailund T."/>
            <person name="Schierup M.H."/>
            <person name="Andres A.M."/>
            <person name="Kelso J."/>
            <person name="Paabo S."/>
        </authorList>
    </citation>
    <scope>NUCLEOTIDE SEQUENCE [LARGE SCALE GENOMIC DNA]</scope>
</reference>
<evidence type="ECO:0000313" key="3">
    <source>
        <dbReference type="Proteomes" id="UP000240080"/>
    </source>
</evidence>
<organism evidence="2 3">
    <name type="scientific">Pan paniscus</name>
    <name type="common">Pygmy chimpanzee</name>
    <name type="synonym">Bonobo</name>
    <dbReference type="NCBI Taxonomy" id="9597"/>
    <lineage>
        <taxon>Eukaryota</taxon>
        <taxon>Metazoa</taxon>
        <taxon>Chordata</taxon>
        <taxon>Craniata</taxon>
        <taxon>Vertebrata</taxon>
        <taxon>Euteleostomi</taxon>
        <taxon>Mammalia</taxon>
        <taxon>Eutheria</taxon>
        <taxon>Euarchontoglires</taxon>
        <taxon>Primates</taxon>
        <taxon>Haplorrhini</taxon>
        <taxon>Catarrhini</taxon>
        <taxon>Hominidae</taxon>
        <taxon>Pan</taxon>
    </lineage>
</organism>
<dbReference type="Ensembl" id="ENSPPAT00000025922.1">
    <property type="protein sequence ID" value="ENSPPAP00000005780.1"/>
    <property type="gene ID" value="ENSPPAG00000023573.1"/>
</dbReference>
<protein>
    <submittedName>
        <fullName evidence="2">Uncharacterized protein</fullName>
    </submittedName>
</protein>
<dbReference type="OMA" id="MCLGRGP"/>
<accession>A0A2R8ZMH0</accession>
<feature type="compositionally biased region" description="Basic and acidic residues" evidence="1">
    <location>
        <begin position="1"/>
        <end position="15"/>
    </location>
</feature>
<proteinExistence type="predicted"/>
<evidence type="ECO:0000313" key="2">
    <source>
        <dbReference type="Ensembl" id="ENSPPAP00000005780.1"/>
    </source>
</evidence>
<sequence>MRCPHPEGRPWRDDPPLPPPPIRLWTPLSLPPSTLPDPPKSPGSSLPQGTRSTAPSIPNGPDSQRGVRKEKAISHRLILLAPGSSTGLRVGLCRHDGSVVREGPPPMCLGRGPPKPLHGSAKGLESAPAHTGPCSLVAIVSATSTFRSLPRACPRSLSPPWHAPLCPHTLCVSGDSGDSSGVT</sequence>